<evidence type="ECO:0000313" key="1">
    <source>
        <dbReference type="EMBL" id="MBC3539248.1"/>
    </source>
</evidence>
<sequence length="169" mass="19642">MIKTFLQILLVFALTSCGKERFDEETISKLEQYQSARKILIDNLEQIKIPYGYEELVGKSPWIPSIIFRTDEDFFKNKVAPISPELNSLLKLWQNKSLAKGYSMQINEDSTIIFTIKKYEGIFTGVHHYIVYDPKGKSEGVETQNSSIIKKKQLDSQWFYIIASQLYID</sequence>
<dbReference type="EMBL" id="JACOAF010000017">
    <property type="protein sequence ID" value="MBC3539248.1"/>
    <property type="molecule type" value="Genomic_DNA"/>
</dbReference>
<comment type="caution">
    <text evidence="1">The sequence shown here is derived from an EMBL/GenBank/DDBJ whole genome shotgun (WGS) entry which is preliminary data.</text>
</comment>
<dbReference type="RefSeq" id="WP_186634545.1">
    <property type="nucleotide sequence ID" value="NZ_JACOAF010000017.1"/>
</dbReference>
<dbReference type="PROSITE" id="PS51257">
    <property type="entry name" value="PROKAR_LIPOPROTEIN"/>
    <property type="match status" value="1"/>
</dbReference>
<keyword evidence="2" id="KW-1185">Reference proteome</keyword>
<accession>A0ABR6VPY6</accession>
<reference evidence="1 2" key="1">
    <citation type="journal article" date="2019" name="Int. J. Syst. Evol. Microbiol.">
        <title>Rufibacter sediminis sp. nov., isolated from freshwater lake sediment.</title>
        <authorList>
            <person name="Qu J.H."/>
            <person name="Zhang L.J."/>
            <person name="Fu Y.H."/>
            <person name="Li H.F."/>
        </authorList>
    </citation>
    <scope>NUCLEOTIDE SEQUENCE [LARGE SCALE GENOMIC DNA]</scope>
    <source>
        <strain evidence="1 2">H-1</strain>
    </source>
</reference>
<name>A0ABR6VPY6_9BACT</name>
<gene>
    <name evidence="1" type="ORF">H7U12_06120</name>
</gene>
<proteinExistence type="predicted"/>
<evidence type="ECO:0000313" key="2">
    <source>
        <dbReference type="Proteomes" id="UP000659698"/>
    </source>
</evidence>
<organism evidence="1 2">
    <name type="scientific">Rufibacter sediminis</name>
    <dbReference type="NCBI Taxonomy" id="2762756"/>
    <lineage>
        <taxon>Bacteria</taxon>
        <taxon>Pseudomonadati</taxon>
        <taxon>Bacteroidota</taxon>
        <taxon>Cytophagia</taxon>
        <taxon>Cytophagales</taxon>
        <taxon>Hymenobacteraceae</taxon>
        <taxon>Rufibacter</taxon>
    </lineage>
</organism>
<dbReference type="Proteomes" id="UP000659698">
    <property type="component" value="Unassembled WGS sequence"/>
</dbReference>
<evidence type="ECO:0008006" key="3">
    <source>
        <dbReference type="Google" id="ProtNLM"/>
    </source>
</evidence>
<protein>
    <recommendedName>
        <fullName evidence="3">Lipoprotein</fullName>
    </recommendedName>
</protein>